<comment type="caution">
    <text evidence="6">The sequence shown here is derived from an EMBL/GenBank/DDBJ whole genome shotgun (WGS) entry which is preliminary data.</text>
</comment>
<dbReference type="AlphaFoldDB" id="A0A1Y1S6B3"/>
<dbReference type="PANTHER" id="PTHR21231">
    <property type="entry name" value="XPA-BINDING PROTEIN 1-RELATED"/>
    <property type="match status" value="1"/>
</dbReference>
<evidence type="ECO:0000256" key="4">
    <source>
        <dbReference type="ARBA" id="ARBA00023134"/>
    </source>
</evidence>
<dbReference type="GO" id="GO:0005525">
    <property type="term" value="F:GTP binding"/>
    <property type="evidence" value="ECO:0007669"/>
    <property type="project" value="UniProtKB-KW"/>
</dbReference>
<dbReference type="SUPFAM" id="SSF52540">
    <property type="entry name" value="P-loop containing nucleoside triphosphate hydrolases"/>
    <property type="match status" value="1"/>
</dbReference>
<dbReference type="GO" id="GO:0003924">
    <property type="term" value="F:GTPase activity"/>
    <property type="evidence" value="ECO:0007669"/>
    <property type="project" value="TreeGrafter"/>
</dbReference>
<gene>
    <name evidence="6" type="primary">GPN3</name>
    <name evidence="6" type="ORF">ECANGB1_1297</name>
</gene>
<evidence type="ECO:0000256" key="2">
    <source>
        <dbReference type="ARBA" id="ARBA00022741"/>
    </source>
</evidence>
<dbReference type="EMBL" id="LWDP01000037">
    <property type="protein sequence ID" value="ORD93961.1"/>
    <property type="molecule type" value="Genomic_DNA"/>
</dbReference>
<comment type="similarity">
    <text evidence="1 5">Belongs to the GPN-loop GTPase family.</text>
</comment>
<keyword evidence="7" id="KW-1185">Reference proteome</keyword>
<keyword evidence="3 5" id="KW-0378">Hydrolase</keyword>
<dbReference type="OrthoDB" id="5839at2759"/>
<evidence type="ECO:0000256" key="5">
    <source>
        <dbReference type="RuleBase" id="RU365059"/>
    </source>
</evidence>
<evidence type="ECO:0000256" key="3">
    <source>
        <dbReference type="ARBA" id="ARBA00022801"/>
    </source>
</evidence>
<accession>A0A1Y1S6B3</accession>
<evidence type="ECO:0000313" key="7">
    <source>
        <dbReference type="Proteomes" id="UP000192639"/>
    </source>
</evidence>
<dbReference type="Proteomes" id="UP000192639">
    <property type="component" value="Unassembled WGS sequence"/>
</dbReference>
<proteinExistence type="inferred from homology"/>
<keyword evidence="4 5" id="KW-0342">GTP-binding</keyword>
<sequence length="249" mass="28258">MATKNILFLFGAAGAGKTTFATNFKEKQSRMAVTLVNLDPVVRDRGQFDFDICDYVSVEDVMDEFDYGPNGGLFESLRYLEEIFFPDETVDDESVPFLQPDSITIFDCPGQIELFLHSSIIPNFIKRFSSREDCSIAICYLTDGTTISSLNKFRFNLLIALVSTNRFVFPMLNLITKTDLMDRSQRSVVWDETGSCVSVELDSEGSQFDRRLNEFVELYGMSTFVPVDWEDDSCVEMVFENVGRVLGLD</sequence>
<evidence type="ECO:0000256" key="1">
    <source>
        <dbReference type="ARBA" id="ARBA00005290"/>
    </source>
</evidence>
<dbReference type="VEuPathDB" id="MicrosporidiaDB:ECANGB1_1297"/>
<comment type="subunit">
    <text evidence="5">Binds to RNA polymerase II (RNAPII).</text>
</comment>
<organism evidence="6 7">
    <name type="scientific">Enterospora canceri</name>
    <dbReference type="NCBI Taxonomy" id="1081671"/>
    <lineage>
        <taxon>Eukaryota</taxon>
        <taxon>Fungi</taxon>
        <taxon>Fungi incertae sedis</taxon>
        <taxon>Microsporidia</taxon>
        <taxon>Enterocytozoonidae</taxon>
        <taxon>Enterospora</taxon>
    </lineage>
</organism>
<dbReference type="InterPro" id="IPR027417">
    <property type="entry name" value="P-loop_NTPase"/>
</dbReference>
<reference evidence="6 7" key="1">
    <citation type="journal article" date="2017" name="Environ. Microbiol.">
        <title>Decay of the glycolytic pathway and adaptation to intranuclear parasitism within Enterocytozoonidae microsporidia.</title>
        <authorList>
            <person name="Wiredu Boakye D."/>
            <person name="Jaroenlak P."/>
            <person name="Prachumwat A."/>
            <person name="Williams T.A."/>
            <person name="Bateman K.S."/>
            <person name="Itsathitphaisarn O."/>
            <person name="Sritunyalucksana K."/>
            <person name="Paszkiewicz K.H."/>
            <person name="Moore K.A."/>
            <person name="Stentiford G.D."/>
            <person name="Williams B.A."/>
        </authorList>
    </citation>
    <scope>NUCLEOTIDE SEQUENCE [LARGE SCALE GENOMIC DNA]</scope>
    <source>
        <strain evidence="6 7">GB1</strain>
    </source>
</reference>
<dbReference type="PANTHER" id="PTHR21231:SF7">
    <property type="entry name" value="GPN-LOOP GTPASE 3"/>
    <property type="match status" value="1"/>
</dbReference>
<name>A0A1Y1S6B3_9MICR</name>
<dbReference type="Gene3D" id="3.40.50.300">
    <property type="entry name" value="P-loop containing nucleotide triphosphate hydrolases"/>
    <property type="match status" value="1"/>
</dbReference>
<keyword evidence="2 5" id="KW-0547">Nucleotide-binding</keyword>
<dbReference type="InterPro" id="IPR004130">
    <property type="entry name" value="Gpn"/>
</dbReference>
<protein>
    <recommendedName>
        <fullName evidence="5">GPN-loop GTPase 3</fullName>
    </recommendedName>
</protein>
<comment type="function">
    <text evidence="5">Small GTPase required for proper nuclear import of RNA polymerase II and III (RNAPII and RNAPIII). May act at an RNAP assembly step prior to nuclear import.</text>
</comment>
<evidence type="ECO:0000313" key="6">
    <source>
        <dbReference type="EMBL" id="ORD93961.1"/>
    </source>
</evidence>
<dbReference type="Pfam" id="PF03029">
    <property type="entry name" value="ATP_bind_1"/>
    <property type="match status" value="1"/>
</dbReference>